<name>A0ABX6P5T0_9BURK</name>
<protein>
    <submittedName>
        <fullName evidence="1">Uncharacterized protein</fullName>
    </submittedName>
</protein>
<reference evidence="1 2" key="2">
    <citation type="submission" date="2020-05" db="EMBL/GenBank/DDBJ databases">
        <authorList>
            <person name="Khan S.A."/>
            <person name="Jeon C.O."/>
            <person name="Chun B.H."/>
        </authorList>
    </citation>
    <scope>NUCLEOTIDE SEQUENCE [LARGE SCALE GENOMIC DNA]</scope>
    <source>
        <strain evidence="1 2">H242</strain>
    </source>
</reference>
<dbReference type="Proteomes" id="UP000500826">
    <property type="component" value="Chromosome"/>
</dbReference>
<sequence length="71" mass="7706">MMALLVAVAAFGVAQLHRMQLQAEAPVQEHIGLLDAVGQMQDMAAQREYMLRELGAAATPEDRPPPCTSCR</sequence>
<dbReference type="EMBL" id="CP053418">
    <property type="protein sequence ID" value="QJW85434.1"/>
    <property type="molecule type" value="Genomic_DNA"/>
</dbReference>
<proteinExistence type="predicted"/>
<keyword evidence="2" id="KW-1185">Reference proteome</keyword>
<evidence type="ECO:0000313" key="1">
    <source>
        <dbReference type="EMBL" id="QJW85434.1"/>
    </source>
</evidence>
<evidence type="ECO:0000313" key="2">
    <source>
        <dbReference type="Proteomes" id="UP000500826"/>
    </source>
</evidence>
<accession>A0ABX6P5T0</accession>
<gene>
    <name evidence="1" type="ORF">HK414_25160</name>
</gene>
<organism evidence="1 2">
    <name type="scientific">Ramlibacter terrae</name>
    <dbReference type="NCBI Taxonomy" id="2732511"/>
    <lineage>
        <taxon>Bacteria</taxon>
        <taxon>Pseudomonadati</taxon>
        <taxon>Pseudomonadota</taxon>
        <taxon>Betaproteobacteria</taxon>
        <taxon>Burkholderiales</taxon>
        <taxon>Comamonadaceae</taxon>
        <taxon>Ramlibacter</taxon>
    </lineage>
</organism>
<reference evidence="1 2" key="1">
    <citation type="submission" date="2020-05" db="EMBL/GenBank/DDBJ databases">
        <title>Ramlibacter rhizophilus sp. nov., isolated from rhizosphere soil of national flower Mugunghwa from South Korea.</title>
        <authorList>
            <person name="Zheng-Fei Y."/>
            <person name="Huan T."/>
        </authorList>
    </citation>
    <scope>NUCLEOTIDE SEQUENCE [LARGE SCALE GENOMIC DNA]</scope>
    <source>
        <strain evidence="1 2">H242</strain>
    </source>
</reference>